<organism evidence="2 3">
    <name type="scientific">Lactobacillus crispatus</name>
    <dbReference type="NCBI Taxonomy" id="47770"/>
    <lineage>
        <taxon>Bacteria</taxon>
        <taxon>Bacillati</taxon>
        <taxon>Bacillota</taxon>
        <taxon>Bacilli</taxon>
        <taxon>Lactobacillales</taxon>
        <taxon>Lactobacillaceae</taxon>
        <taxon>Lactobacillus</taxon>
    </lineage>
</organism>
<evidence type="ECO:0000256" key="1">
    <source>
        <dbReference type="SAM" id="Phobius"/>
    </source>
</evidence>
<dbReference type="RefSeq" id="WP_101887579.1">
    <property type="nucleotide sequence ID" value="NZ_JASOGN010000018.1"/>
</dbReference>
<dbReference type="Proteomes" id="UP001230300">
    <property type="component" value="Unassembled WGS sequence"/>
</dbReference>
<feature type="transmembrane region" description="Helical" evidence="1">
    <location>
        <begin position="178"/>
        <end position="198"/>
    </location>
</feature>
<feature type="transmembrane region" description="Helical" evidence="1">
    <location>
        <begin position="296"/>
        <end position="316"/>
    </location>
</feature>
<feature type="transmembrane region" description="Helical" evidence="1">
    <location>
        <begin position="82"/>
        <end position="102"/>
    </location>
</feature>
<proteinExistence type="predicted"/>
<name>A0AAW6XIL6_9LACO</name>
<comment type="caution">
    <text evidence="2">The sequence shown here is derived from an EMBL/GenBank/DDBJ whole genome shotgun (WGS) entry which is preliminary data.</text>
</comment>
<sequence>MKKIFPEYKDLYKEFTSNIQGIDLKAWYKKFVYGTILVFPVLFMGILCIHVYGFWKIVRVSETSILKSVPLRECDIQNLLDILIYLIVICLLIVLAGTIFYVEVVKKEETFYRVFIPFIGIILYSGLNIPSILKRISGSRFQNELIIILLLVIFIVIPLIYCSLISKQVVRWKPIIQYSCLYFFVTTIITIALCFINNAVLKTIGIIVFVIVCLILGICFSIKVNSIHFINDIVLIVLADWFTIMNYTVNTGKYIWVNSYILLTIGVVMLSTEWLVNRMSIIFKNDDFSKGVKEVLSNGGIIGTIVLLAASFFKLFL</sequence>
<feature type="transmembrane region" description="Helical" evidence="1">
    <location>
        <begin position="114"/>
        <end position="133"/>
    </location>
</feature>
<feature type="transmembrane region" description="Helical" evidence="1">
    <location>
        <begin position="31"/>
        <end position="55"/>
    </location>
</feature>
<accession>A0AAW6XIL6</accession>
<evidence type="ECO:0008006" key="4">
    <source>
        <dbReference type="Google" id="ProtNLM"/>
    </source>
</evidence>
<feature type="transmembrane region" description="Helical" evidence="1">
    <location>
        <begin position="229"/>
        <end position="249"/>
    </location>
</feature>
<evidence type="ECO:0000313" key="3">
    <source>
        <dbReference type="Proteomes" id="UP001230300"/>
    </source>
</evidence>
<dbReference type="EMBL" id="JASOGN010000018">
    <property type="protein sequence ID" value="MDK6502667.1"/>
    <property type="molecule type" value="Genomic_DNA"/>
</dbReference>
<reference evidence="2" key="1">
    <citation type="submission" date="2023-05" db="EMBL/GenBank/DDBJ databases">
        <title>Cataloging the Phylogenetic Diversity of Human Bladder Bacteria.</title>
        <authorList>
            <person name="Du J."/>
        </authorList>
    </citation>
    <scope>NUCLEOTIDE SEQUENCE</scope>
    <source>
        <strain evidence="2">UMB9226</strain>
    </source>
</reference>
<evidence type="ECO:0000313" key="2">
    <source>
        <dbReference type="EMBL" id="MDK6502667.1"/>
    </source>
</evidence>
<feature type="transmembrane region" description="Helical" evidence="1">
    <location>
        <begin position="204"/>
        <end position="222"/>
    </location>
</feature>
<dbReference type="AlphaFoldDB" id="A0AAW6XIL6"/>
<feature type="transmembrane region" description="Helical" evidence="1">
    <location>
        <begin position="145"/>
        <end position="166"/>
    </location>
</feature>
<protein>
    <recommendedName>
        <fullName evidence="4">ABC transporter permease</fullName>
    </recommendedName>
</protein>
<feature type="transmembrane region" description="Helical" evidence="1">
    <location>
        <begin position="255"/>
        <end position="276"/>
    </location>
</feature>
<gene>
    <name evidence="2" type="ORF">QP235_05555</name>
</gene>
<keyword evidence="1" id="KW-0472">Membrane</keyword>
<keyword evidence="1" id="KW-1133">Transmembrane helix</keyword>
<keyword evidence="1" id="KW-0812">Transmembrane</keyword>